<dbReference type="AlphaFoldDB" id="A0A919T2M4"/>
<dbReference type="InterPro" id="IPR002763">
    <property type="entry name" value="DUF72"/>
</dbReference>
<organism evidence="1 2">
    <name type="scientific">Winogradskya consettensis</name>
    <dbReference type="NCBI Taxonomy" id="113560"/>
    <lineage>
        <taxon>Bacteria</taxon>
        <taxon>Bacillati</taxon>
        <taxon>Actinomycetota</taxon>
        <taxon>Actinomycetes</taxon>
        <taxon>Micromonosporales</taxon>
        <taxon>Micromonosporaceae</taxon>
        <taxon>Winogradskya</taxon>
    </lineage>
</organism>
<evidence type="ECO:0008006" key="3">
    <source>
        <dbReference type="Google" id="ProtNLM"/>
    </source>
</evidence>
<accession>A0A919T2M4</accession>
<dbReference type="RefSeq" id="WP_244876844.1">
    <property type="nucleotide sequence ID" value="NZ_BAAATW010000025.1"/>
</dbReference>
<dbReference type="EMBL" id="BOQP01000087">
    <property type="protein sequence ID" value="GIM85436.1"/>
    <property type="molecule type" value="Genomic_DNA"/>
</dbReference>
<sequence length="109" mass="12782">MLVIGTSGWQYKDWRGEGRLYAPKLPQRLWLERFAESFATVEVNNAFYRLPEKATFESWRDRTPDDFRFAVKMSRYLTHVKRLHEPAEPATCGCTRDGRSRGRTTGVPR</sequence>
<protein>
    <recommendedName>
        <fullName evidence="3">DUF72 domain-containing protein</fullName>
    </recommendedName>
</protein>
<proteinExistence type="predicted"/>
<keyword evidence="2" id="KW-1185">Reference proteome</keyword>
<comment type="caution">
    <text evidence="1">The sequence shown here is derived from an EMBL/GenBank/DDBJ whole genome shotgun (WGS) entry which is preliminary data.</text>
</comment>
<dbReference type="PANTHER" id="PTHR30348:SF4">
    <property type="entry name" value="DUF72 DOMAIN-CONTAINING PROTEIN"/>
    <property type="match status" value="1"/>
</dbReference>
<reference evidence="1" key="1">
    <citation type="submission" date="2021-03" db="EMBL/GenBank/DDBJ databases">
        <title>Whole genome shotgun sequence of Actinoplanes consettensis NBRC 14913.</title>
        <authorList>
            <person name="Komaki H."/>
            <person name="Tamura T."/>
        </authorList>
    </citation>
    <scope>NUCLEOTIDE SEQUENCE</scope>
    <source>
        <strain evidence="1">NBRC 14913</strain>
    </source>
</reference>
<evidence type="ECO:0000313" key="2">
    <source>
        <dbReference type="Proteomes" id="UP000680865"/>
    </source>
</evidence>
<gene>
    <name evidence="1" type="ORF">Aco04nite_96260</name>
</gene>
<evidence type="ECO:0000313" key="1">
    <source>
        <dbReference type="EMBL" id="GIM85436.1"/>
    </source>
</evidence>
<dbReference type="PANTHER" id="PTHR30348">
    <property type="entry name" value="UNCHARACTERIZED PROTEIN YECE"/>
    <property type="match status" value="1"/>
</dbReference>
<dbReference type="InterPro" id="IPR036520">
    <property type="entry name" value="UPF0759_sf"/>
</dbReference>
<dbReference type="SUPFAM" id="SSF117396">
    <property type="entry name" value="TM1631-like"/>
    <property type="match status" value="1"/>
</dbReference>
<name>A0A919T2M4_9ACTN</name>
<dbReference type="Pfam" id="PF01904">
    <property type="entry name" value="DUF72"/>
    <property type="match status" value="1"/>
</dbReference>
<dbReference type="Gene3D" id="3.20.20.410">
    <property type="entry name" value="Protein of unknown function UPF0759"/>
    <property type="match status" value="1"/>
</dbReference>
<dbReference type="Proteomes" id="UP000680865">
    <property type="component" value="Unassembled WGS sequence"/>
</dbReference>